<dbReference type="AlphaFoldDB" id="A0A166T643"/>
<evidence type="ECO:0000313" key="2">
    <source>
        <dbReference type="EMBL" id="OBR92533.1"/>
    </source>
</evidence>
<evidence type="ECO:0000313" key="3">
    <source>
        <dbReference type="Proteomes" id="UP000077384"/>
    </source>
</evidence>
<reference evidence="1 3" key="1">
    <citation type="journal article" date="2015" name="Biotechnol. Bioeng.">
        <title>Genome sequence and phenotypic characterization of Caulobacter segnis.</title>
        <authorList>
            <person name="Patel S."/>
            <person name="Fletcher B."/>
            <person name="Scott D.C."/>
            <person name="Ely B."/>
        </authorList>
    </citation>
    <scope>NUCLEOTIDE SEQUENCE [LARGE SCALE GENOMIC DNA]</scope>
    <source>
        <strain evidence="1 3">PS02</strain>
    </source>
</reference>
<accession>A0A166T643</accession>
<dbReference type="Proteomes" id="UP000077384">
    <property type="component" value="Unassembled WGS sequence"/>
</dbReference>
<reference evidence="2 4" key="2">
    <citation type="journal article" date="2016" name="Front. Microbiol.">
        <title>Industrial Acetogenic Biocatalysts: A Comparative Metabolic and Genomic Analysis.</title>
        <authorList>
            <person name="Bengelsdorf F."/>
            <person name="Poehlein A."/>
            <person name="Sonja S."/>
            <person name="Erz C."/>
            <person name="Hummel T."/>
            <person name="Hoffmeister S."/>
            <person name="Daniel R."/>
            <person name="Durre P."/>
        </authorList>
    </citation>
    <scope>NUCLEOTIDE SEQUENCE [LARGE SCALE GENOMIC DNA]</scope>
    <source>
        <strain evidence="2 4">PTA-10522</strain>
    </source>
</reference>
<comment type="caution">
    <text evidence="1">The sequence shown here is derived from an EMBL/GenBank/DDBJ whole genome shotgun (WGS) entry which is preliminary data.</text>
</comment>
<proteinExistence type="predicted"/>
<organism evidence="1 3">
    <name type="scientific">Clostridium coskatii</name>
    <dbReference type="NCBI Taxonomy" id="1705578"/>
    <lineage>
        <taxon>Bacteria</taxon>
        <taxon>Bacillati</taxon>
        <taxon>Bacillota</taxon>
        <taxon>Clostridia</taxon>
        <taxon>Eubacteriales</taxon>
        <taxon>Clostridiaceae</taxon>
        <taxon>Clostridium</taxon>
    </lineage>
</organism>
<evidence type="ECO:0000313" key="4">
    <source>
        <dbReference type="Proteomes" id="UP000093694"/>
    </source>
</evidence>
<gene>
    <name evidence="2" type="ORF">CLCOS_29960</name>
    <name evidence="1" type="ORF">WX73_00021</name>
</gene>
<keyword evidence="4" id="KW-1185">Reference proteome</keyword>
<dbReference type="Proteomes" id="UP000093694">
    <property type="component" value="Unassembled WGS sequence"/>
</dbReference>
<dbReference type="PATRIC" id="fig|1705578.3.peg.402"/>
<dbReference type="EMBL" id="LITQ01000013">
    <property type="protein sequence ID" value="OAA93329.1"/>
    <property type="molecule type" value="Genomic_DNA"/>
</dbReference>
<dbReference type="EMBL" id="LROR01000057">
    <property type="protein sequence ID" value="OBR92533.1"/>
    <property type="molecule type" value="Genomic_DNA"/>
</dbReference>
<protein>
    <submittedName>
        <fullName evidence="1">Uncharacterized protein</fullName>
    </submittedName>
</protein>
<sequence>MIMKKENEKKENEKKGLFERLAQNKKAKKNSSCCNFEVEEIPEKNNKGEKKSPKDKGSSCCK</sequence>
<name>A0A166T643_9CLOT</name>
<evidence type="ECO:0000313" key="1">
    <source>
        <dbReference type="EMBL" id="OAA93329.1"/>
    </source>
</evidence>